<dbReference type="Proteomes" id="UP000035900">
    <property type="component" value="Unassembled WGS sequence"/>
</dbReference>
<reference evidence="1 2" key="1">
    <citation type="journal article" date="2004" name="Int. J. Syst. Evol. Microbiol.">
        <title>Kaistella koreensis gen. nov., sp. nov., a novel member of the Chryseobacterium-Bergeyella-Riemerella branch.</title>
        <authorList>
            <person name="Kim M.K."/>
            <person name="Im W.T."/>
            <person name="Shin Y.K."/>
            <person name="Lim J.H."/>
            <person name="Kim S.H."/>
            <person name="Lee B.C."/>
            <person name="Park M.Y."/>
            <person name="Lee K.Y."/>
            <person name="Lee S.T."/>
        </authorList>
    </citation>
    <scope>NUCLEOTIDE SEQUENCE [LARGE SCALE GENOMIC DNA]</scope>
    <source>
        <strain evidence="1 2">CCUG 49689</strain>
    </source>
</reference>
<sequence>MTIFFNEPLIDSLLEAEEDLKTIKEVKYHYNSTLKDELSELNRLDAIHSNIKEFYNETADGFQLRWKKGENSFGFIQLAEMKHLLAGAKGNGIYFNEDLPQDADIRFFHPLDFPTPETYVGFIIKPDTIYQSVYYLHGDNELSNLDLDFHGYTEMAYEARVFNYWQRVLLEYMNGNSSEITETFKTEMPQIFPDWTWENFIEKFESLRISKR</sequence>
<protein>
    <recommendedName>
        <fullName evidence="3">Knr4/Smi1-like domain-containing protein</fullName>
    </recommendedName>
</protein>
<gene>
    <name evidence="1" type="ORF">ACM44_13240</name>
</gene>
<dbReference type="EMBL" id="LFNG01000023">
    <property type="protein sequence ID" value="KMQ70288.1"/>
    <property type="molecule type" value="Genomic_DNA"/>
</dbReference>
<comment type="caution">
    <text evidence="1">The sequence shown here is derived from an EMBL/GenBank/DDBJ whole genome shotgun (WGS) entry which is preliminary data.</text>
</comment>
<proteinExistence type="predicted"/>
<dbReference type="AlphaFoldDB" id="A0A0J7IVG7"/>
<dbReference type="STRING" id="1304281.ACM44_13240"/>
<keyword evidence="2" id="KW-1185">Reference proteome</keyword>
<dbReference type="RefSeq" id="WP_048500525.1">
    <property type="nucleotide sequence ID" value="NZ_LFNG01000023.1"/>
</dbReference>
<evidence type="ECO:0008006" key="3">
    <source>
        <dbReference type="Google" id="ProtNLM"/>
    </source>
</evidence>
<evidence type="ECO:0000313" key="1">
    <source>
        <dbReference type="EMBL" id="KMQ70288.1"/>
    </source>
</evidence>
<dbReference type="OrthoDB" id="1260378at2"/>
<organism evidence="1 2">
    <name type="scientific">Chryseobacterium koreense CCUG 49689</name>
    <dbReference type="NCBI Taxonomy" id="1304281"/>
    <lineage>
        <taxon>Bacteria</taxon>
        <taxon>Pseudomonadati</taxon>
        <taxon>Bacteroidota</taxon>
        <taxon>Flavobacteriia</taxon>
        <taxon>Flavobacteriales</taxon>
        <taxon>Weeksellaceae</taxon>
        <taxon>Chryseobacterium group</taxon>
        <taxon>Chryseobacterium</taxon>
    </lineage>
</organism>
<name>A0A0J7IVG7_9FLAO</name>
<evidence type="ECO:0000313" key="2">
    <source>
        <dbReference type="Proteomes" id="UP000035900"/>
    </source>
</evidence>
<accession>A0A0J7IVG7</accession>
<dbReference type="PATRIC" id="fig|1304281.5.peg.2858"/>